<proteinExistence type="predicted"/>
<dbReference type="Proteomes" id="UP000515152">
    <property type="component" value="Chromosome 13"/>
</dbReference>
<protein>
    <submittedName>
        <fullName evidence="3">Uncharacterized protein LOC116223266 isoform X2</fullName>
    </submittedName>
</protein>
<keyword evidence="2" id="KW-1185">Reference proteome</keyword>
<dbReference type="AlphaFoldDB" id="A0A8M1KSR0"/>
<sequence>MKKILELGEQGGISDYITLEDIRTFLQTNEPPRHDELQQQHNGLGQPRRSTKKKMIKENDTLLKGGKLPKIMEKIIMDRRVAAQQAEINKLTKTLGDLEKMRVKNEDRTKYLDQKFFKSTAKTSQKEPLQRWPTLRRLAPLPAKAGFLNRYEWTGADLPIINHLGGVSVSYKNPALPGFMKPGNTLSVASTDTRYPKLPSLGKANEKASNTRRLYWTT</sequence>
<dbReference type="RefSeq" id="XP_042565463.1">
    <property type="nucleotide sequence ID" value="XM_042709529.1"/>
</dbReference>
<evidence type="ECO:0000313" key="2">
    <source>
        <dbReference type="Proteomes" id="UP000515152"/>
    </source>
</evidence>
<dbReference type="GeneID" id="116223266"/>
<evidence type="ECO:0000313" key="3">
    <source>
        <dbReference type="RefSeq" id="XP_042565463.1"/>
    </source>
</evidence>
<name>A0A8M1KSR0_CLUHA</name>
<accession>A0A8M1KSR0</accession>
<gene>
    <name evidence="3" type="primary">LOC116223266</name>
</gene>
<reference evidence="3" key="1">
    <citation type="submission" date="2025-08" db="UniProtKB">
        <authorList>
            <consortium name="RefSeq"/>
        </authorList>
    </citation>
    <scope>IDENTIFICATION</scope>
</reference>
<organism evidence="2 3">
    <name type="scientific">Clupea harengus</name>
    <name type="common">Atlantic herring</name>
    <dbReference type="NCBI Taxonomy" id="7950"/>
    <lineage>
        <taxon>Eukaryota</taxon>
        <taxon>Metazoa</taxon>
        <taxon>Chordata</taxon>
        <taxon>Craniata</taxon>
        <taxon>Vertebrata</taxon>
        <taxon>Euteleostomi</taxon>
        <taxon>Actinopterygii</taxon>
        <taxon>Neopterygii</taxon>
        <taxon>Teleostei</taxon>
        <taxon>Clupei</taxon>
        <taxon>Clupeiformes</taxon>
        <taxon>Clupeoidei</taxon>
        <taxon>Clupeidae</taxon>
        <taxon>Clupea</taxon>
    </lineage>
</organism>
<feature type="region of interest" description="Disordered" evidence="1">
    <location>
        <begin position="33"/>
        <end position="53"/>
    </location>
</feature>
<evidence type="ECO:0000256" key="1">
    <source>
        <dbReference type="SAM" id="MobiDB-lite"/>
    </source>
</evidence>